<feature type="region of interest" description="Disordered" evidence="1">
    <location>
        <begin position="1"/>
        <end position="47"/>
    </location>
</feature>
<organism evidence="2 3">
    <name type="scientific">Aliidongia dinghuensis</name>
    <dbReference type="NCBI Taxonomy" id="1867774"/>
    <lineage>
        <taxon>Bacteria</taxon>
        <taxon>Pseudomonadati</taxon>
        <taxon>Pseudomonadota</taxon>
        <taxon>Alphaproteobacteria</taxon>
        <taxon>Rhodospirillales</taxon>
        <taxon>Dongiaceae</taxon>
        <taxon>Aliidongia</taxon>
    </lineage>
</organism>
<evidence type="ECO:0000313" key="2">
    <source>
        <dbReference type="EMBL" id="GGF14182.1"/>
    </source>
</evidence>
<dbReference type="Proteomes" id="UP000646365">
    <property type="component" value="Unassembled WGS sequence"/>
</dbReference>
<name>A0A8J2YS87_9PROT</name>
<sequence length="514" mass="56739">MPFPDDRSFAHSLPLDGTDRVGTDKKTAGDGKDGTKQDKEPPPAPRRFVTMHEGTFRGTKLGYTVTAGETHLVDGDGKPRASLFTFAYVRDGMVDPAKRPVTFLFNGGPGSASLWLHMGAFGPRRIVVPGDGTGAGVGPYEIVDNPHCPLDETDLVFIDPVGTGFSRPLGEVKPEEAWGLDADAGIIADFIKRWLTENKRWASPRYLAGESYGTTRAVAVAGKLQGGLAGVAFNGLALISVILDFHTARFEKGNTLPDVSYLPTYAATAHHYGLIAEPPEERARLLDEVRRFAIEEYAPALLAGSRLEPAKRKRVLKKLARYSGLDEAWLDRSNLRIDPARFRKELLRERGIVLGRFDTRYQGRDYDQVGELPDNDPSAYAIDSAYVSAINDYLDRTLAVEMDRPYAVFNRVALTKWDWHGPRNENQPSWPGYVNVAPELGRIQRENAGVRVLMANGLYDLATPFFAAENTIAGNGIDAARVTMRYYDAGHMMYVHEPSFDALMTDFRALVTGN</sequence>
<evidence type="ECO:0000313" key="3">
    <source>
        <dbReference type="Proteomes" id="UP000646365"/>
    </source>
</evidence>
<proteinExistence type="predicted"/>
<dbReference type="EMBL" id="BMJQ01000004">
    <property type="protein sequence ID" value="GGF14182.1"/>
    <property type="molecule type" value="Genomic_DNA"/>
</dbReference>
<dbReference type="SUPFAM" id="SSF53474">
    <property type="entry name" value="alpha/beta-Hydrolases"/>
    <property type="match status" value="1"/>
</dbReference>
<dbReference type="InterPro" id="IPR001563">
    <property type="entry name" value="Peptidase_S10"/>
</dbReference>
<dbReference type="GO" id="GO:0006508">
    <property type="term" value="P:proteolysis"/>
    <property type="evidence" value="ECO:0007669"/>
    <property type="project" value="InterPro"/>
</dbReference>
<keyword evidence="3" id="KW-1185">Reference proteome</keyword>
<dbReference type="Pfam" id="PF00450">
    <property type="entry name" value="Peptidase_S10"/>
    <property type="match status" value="1"/>
</dbReference>
<gene>
    <name evidence="2" type="ORF">GCM10011611_19930</name>
</gene>
<feature type="compositionally biased region" description="Basic and acidic residues" evidence="1">
    <location>
        <begin position="17"/>
        <end position="41"/>
    </location>
</feature>
<reference evidence="2" key="2">
    <citation type="submission" date="2020-09" db="EMBL/GenBank/DDBJ databases">
        <authorList>
            <person name="Sun Q."/>
            <person name="Zhou Y."/>
        </authorList>
    </citation>
    <scope>NUCLEOTIDE SEQUENCE</scope>
    <source>
        <strain evidence="2">CGMCC 1.15725</strain>
    </source>
</reference>
<accession>A0A8J2YS87</accession>
<comment type="caution">
    <text evidence="2">The sequence shown here is derived from an EMBL/GenBank/DDBJ whole genome shotgun (WGS) entry which is preliminary data.</text>
</comment>
<protein>
    <submittedName>
        <fullName evidence="2">Peptidase S10</fullName>
    </submittedName>
</protein>
<dbReference type="Gene3D" id="3.40.50.1820">
    <property type="entry name" value="alpha/beta hydrolase"/>
    <property type="match status" value="1"/>
</dbReference>
<dbReference type="InterPro" id="IPR029058">
    <property type="entry name" value="AB_hydrolase_fold"/>
</dbReference>
<dbReference type="AlphaFoldDB" id="A0A8J2YS87"/>
<evidence type="ECO:0000256" key="1">
    <source>
        <dbReference type="SAM" id="MobiDB-lite"/>
    </source>
</evidence>
<dbReference type="GO" id="GO:0004185">
    <property type="term" value="F:serine-type carboxypeptidase activity"/>
    <property type="evidence" value="ECO:0007669"/>
    <property type="project" value="InterPro"/>
</dbReference>
<reference evidence="2" key="1">
    <citation type="journal article" date="2014" name="Int. J. Syst. Evol. Microbiol.">
        <title>Complete genome sequence of Corynebacterium casei LMG S-19264T (=DSM 44701T), isolated from a smear-ripened cheese.</title>
        <authorList>
            <consortium name="US DOE Joint Genome Institute (JGI-PGF)"/>
            <person name="Walter F."/>
            <person name="Albersmeier A."/>
            <person name="Kalinowski J."/>
            <person name="Ruckert C."/>
        </authorList>
    </citation>
    <scope>NUCLEOTIDE SEQUENCE</scope>
    <source>
        <strain evidence="2">CGMCC 1.15725</strain>
    </source>
</reference>